<sequence>MGEGNKIQAGIKKEHLLKLQRCNWSSCECWKNPTLGCTRQTYQPDDDFLNYNVGYAEENGTNTDTDEDADWSDYHNSSESDYEENLQEDFYWSSQEECSSYSSLDEDVNAEDVAQIPYDIIYEAKDKFDILNMLENAFGKPKSKPVIPPNPKSGIIFILTHLLVSKAIVPIGKLIL</sequence>
<organism evidence="2 3">
    <name type="scientific">Arabidopsis thaliana</name>
    <name type="common">Mouse-ear cress</name>
    <dbReference type="NCBI Taxonomy" id="3702"/>
    <lineage>
        <taxon>Eukaryota</taxon>
        <taxon>Viridiplantae</taxon>
        <taxon>Streptophyta</taxon>
        <taxon>Embryophyta</taxon>
        <taxon>Tracheophyta</taxon>
        <taxon>Spermatophyta</taxon>
        <taxon>Magnoliopsida</taxon>
        <taxon>eudicotyledons</taxon>
        <taxon>Gunneridae</taxon>
        <taxon>Pentapetalae</taxon>
        <taxon>rosids</taxon>
        <taxon>malvids</taxon>
        <taxon>Brassicales</taxon>
        <taxon>Brassicaceae</taxon>
        <taxon>Camelineae</taxon>
        <taxon>Arabidopsis</taxon>
    </lineage>
</organism>
<proteinExistence type="predicted"/>
<name>A0A7G2ER12_ARATH</name>
<dbReference type="AlphaFoldDB" id="A0A7G2ER12"/>
<gene>
    <name evidence="2" type="ORF">AT9943_LOCUS12632</name>
</gene>
<evidence type="ECO:0000313" key="3">
    <source>
        <dbReference type="Proteomes" id="UP000516314"/>
    </source>
</evidence>
<dbReference type="Proteomes" id="UP000516314">
    <property type="component" value="Chromosome 3"/>
</dbReference>
<evidence type="ECO:0000256" key="1">
    <source>
        <dbReference type="SAM" id="MobiDB-lite"/>
    </source>
</evidence>
<evidence type="ECO:0000313" key="2">
    <source>
        <dbReference type="EMBL" id="CAD5324750.1"/>
    </source>
</evidence>
<protein>
    <submittedName>
        <fullName evidence="2">(thale cress) hypothetical protein</fullName>
    </submittedName>
</protein>
<reference evidence="2 3" key="1">
    <citation type="submission" date="2020-09" db="EMBL/GenBank/DDBJ databases">
        <authorList>
            <person name="Ashkenazy H."/>
        </authorList>
    </citation>
    <scope>NUCLEOTIDE SEQUENCE [LARGE SCALE GENOMIC DNA]</scope>
    <source>
        <strain evidence="3">cv. Cdm-0</strain>
    </source>
</reference>
<dbReference type="EMBL" id="LR881468">
    <property type="protein sequence ID" value="CAD5324750.1"/>
    <property type="molecule type" value="Genomic_DNA"/>
</dbReference>
<accession>A0A7G2ER12</accession>
<feature type="region of interest" description="Disordered" evidence="1">
    <location>
        <begin position="56"/>
        <end position="78"/>
    </location>
</feature>